<dbReference type="PANTHER" id="PTHR48021:SF1">
    <property type="entry name" value="GH07001P-RELATED"/>
    <property type="match status" value="1"/>
</dbReference>
<feature type="compositionally biased region" description="Basic and acidic residues" evidence="5">
    <location>
        <begin position="231"/>
        <end position="243"/>
    </location>
</feature>
<protein>
    <submittedName>
        <fullName evidence="8">Glucose import</fullName>
    </submittedName>
</protein>
<accession>A0ABR2KDS4</accession>
<evidence type="ECO:0000313" key="9">
    <source>
        <dbReference type="Proteomes" id="UP001470230"/>
    </source>
</evidence>
<feature type="compositionally biased region" description="Basic residues" evidence="5">
    <location>
        <begin position="208"/>
        <end position="221"/>
    </location>
</feature>
<dbReference type="Gene3D" id="1.20.1250.20">
    <property type="entry name" value="MFS general substrate transporter like domains"/>
    <property type="match status" value="1"/>
</dbReference>
<proteinExistence type="predicted"/>
<feature type="transmembrane region" description="Helical" evidence="6">
    <location>
        <begin position="399"/>
        <end position="424"/>
    </location>
</feature>
<dbReference type="PANTHER" id="PTHR48021">
    <property type="match status" value="1"/>
</dbReference>
<evidence type="ECO:0000256" key="1">
    <source>
        <dbReference type="ARBA" id="ARBA00004370"/>
    </source>
</evidence>
<keyword evidence="2 6" id="KW-0812">Transmembrane</keyword>
<feature type="transmembrane region" description="Helical" evidence="6">
    <location>
        <begin position="167"/>
        <end position="186"/>
    </location>
</feature>
<name>A0ABR2KDS4_9EUKA</name>
<dbReference type="Proteomes" id="UP001470230">
    <property type="component" value="Unassembled WGS sequence"/>
</dbReference>
<feature type="chain" id="PRO_5047285903" evidence="7">
    <location>
        <begin position="26"/>
        <end position="502"/>
    </location>
</feature>
<feature type="transmembrane region" description="Helical" evidence="6">
    <location>
        <begin position="466"/>
        <end position="488"/>
    </location>
</feature>
<dbReference type="InterPro" id="IPR050549">
    <property type="entry name" value="MFS_Trehalose_Transporter"/>
</dbReference>
<evidence type="ECO:0000256" key="3">
    <source>
        <dbReference type="ARBA" id="ARBA00022989"/>
    </source>
</evidence>
<feature type="region of interest" description="Disordered" evidence="5">
    <location>
        <begin position="208"/>
        <end position="269"/>
    </location>
</feature>
<evidence type="ECO:0000256" key="6">
    <source>
        <dbReference type="SAM" id="Phobius"/>
    </source>
</evidence>
<evidence type="ECO:0000256" key="4">
    <source>
        <dbReference type="ARBA" id="ARBA00023136"/>
    </source>
</evidence>
<reference evidence="8 9" key="1">
    <citation type="submission" date="2024-04" db="EMBL/GenBank/DDBJ databases">
        <title>Tritrichomonas musculus Genome.</title>
        <authorList>
            <person name="Alves-Ferreira E."/>
            <person name="Grigg M."/>
            <person name="Lorenzi H."/>
            <person name="Galac M."/>
        </authorList>
    </citation>
    <scope>NUCLEOTIDE SEQUENCE [LARGE SCALE GENOMIC DNA]</scope>
    <source>
        <strain evidence="8 9">EAF2021</strain>
    </source>
</reference>
<comment type="caution">
    <text evidence="8">The sequence shown here is derived from an EMBL/GenBank/DDBJ whole genome shotgun (WGS) entry which is preliminary data.</text>
</comment>
<feature type="transmembrane region" description="Helical" evidence="6">
    <location>
        <begin position="80"/>
        <end position="96"/>
    </location>
</feature>
<dbReference type="InterPro" id="IPR005828">
    <property type="entry name" value="MFS_sugar_transport-like"/>
</dbReference>
<feature type="transmembrane region" description="Helical" evidence="6">
    <location>
        <begin position="374"/>
        <end position="393"/>
    </location>
</feature>
<keyword evidence="4 6" id="KW-0472">Membrane</keyword>
<organism evidence="8 9">
    <name type="scientific">Tritrichomonas musculus</name>
    <dbReference type="NCBI Taxonomy" id="1915356"/>
    <lineage>
        <taxon>Eukaryota</taxon>
        <taxon>Metamonada</taxon>
        <taxon>Parabasalia</taxon>
        <taxon>Tritrichomonadida</taxon>
        <taxon>Tritrichomonadidae</taxon>
        <taxon>Tritrichomonas</taxon>
    </lineage>
</organism>
<keyword evidence="9" id="KW-1185">Reference proteome</keyword>
<feature type="transmembrane region" description="Helical" evidence="6">
    <location>
        <begin position="436"/>
        <end position="460"/>
    </location>
</feature>
<keyword evidence="3 6" id="KW-1133">Transmembrane helix</keyword>
<feature type="compositionally biased region" description="Basic residues" evidence="5">
    <location>
        <begin position="244"/>
        <end position="265"/>
    </location>
</feature>
<feature type="signal peptide" evidence="7">
    <location>
        <begin position="1"/>
        <end position="25"/>
    </location>
</feature>
<dbReference type="InterPro" id="IPR036259">
    <property type="entry name" value="MFS_trans_sf"/>
</dbReference>
<evidence type="ECO:0000256" key="7">
    <source>
        <dbReference type="SAM" id="SignalP"/>
    </source>
</evidence>
<dbReference type="EMBL" id="JAPFFF010000005">
    <property type="protein sequence ID" value="KAK8889271.1"/>
    <property type="molecule type" value="Genomic_DNA"/>
</dbReference>
<keyword evidence="7" id="KW-0732">Signal</keyword>
<dbReference type="Pfam" id="PF00083">
    <property type="entry name" value="Sugar_tr"/>
    <property type="match status" value="2"/>
</dbReference>
<gene>
    <name evidence="8" type="ORF">M9Y10_034017</name>
</gene>
<sequence length="502" mass="56601">MQSSKDLFPIFVILLSSTCFGSLSSFPGPCSSSMKKIYPGLAAPKNDDKWEWFSNGPRLTAAVGPFLFCPLVYRFGRQASISFAGFANGVLYLLLLPTNENLMTYIMIIRLIHGLIWGFLSTITLVYLIEMSSPNAYGFTGCMHQFFNVFGIVLNNILAAFVNFRTLSIICGVISFVFCGLVWVINDSRVSLQDKMIRLAKKSMRQHAKKNFKLAKQKQRKSTNVDDNDEDSNKNEDQNEKKSLFSRKSKKSFKKSQNSGKKKIRNQGDYENVGNSNFIRVNRNIDSNFVLNGEYIRTESLLQKKYLFVVVSGSFMFLFQQFSGANAILSNLSTIMAQSGLLIDPNLQSSMANAAQLIAVLVCSFLVDSFGPRIMWCISASLCVVFLVIYAVTQKVATPHFFPVLCIFLYRLSFGLGVGPLTYATWVHLLSDSVRYYGTMILMSVHWLISWVVVITFPIMNKNITPFYTVIVYAISTFISVFYGIFFIPDNSDKETEEMALI</sequence>
<evidence type="ECO:0000256" key="2">
    <source>
        <dbReference type="ARBA" id="ARBA00022692"/>
    </source>
</evidence>
<feature type="transmembrane region" description="Helical" evidence="6">
    <location>
        <begin position="102"/>
        <end position="129"/>
    </location>
</feature>
<comment type="subcellular location">
    <subcellularLocation>
        <location evidence="1">Membrane</location>
    </subcellularLocation>
</comment>
<dbReference type="SUPFAM" id="SSF103473">
    <property type="entry name" value="MFS general substrate transporter"/>
    <property type="match status" value="1"/>
</dbReference>
<feature type="transmembrane region" description="Helical" evidence="6">
    <location>
        <begin position="306"/>
        <end position="329"/>
    </location>
</feature>
<evidence type="ECO:0000313" key="8">
    <source>
        <dbReference type="EMBL" id="KAK8889271.1"/>
    </source>
</evidence>
<evidence type="ECO:0000256" key="5">
    <source>
        <dbReference type="SAM" id="MobiDB-lite"/>
    </source>
</evidence>